<name>A0ABX2R8F5_9THEO</name>
<keyword evidence="5" id="KW-0862">Zinc</keyword>
<evidence type="ECO:0000256" key="5">
    <source>
        <dbReference type="ARBA" id="ARBA00022833"/>
    </source>
</evidence>
<dbReference type="PROSITE" id="PS01302">
    <property type="entry name" value="UPF0758"/>
    <property type="match status" value="1"/>
</dbReference>
<evidence type="ECO:0000313" key="9">
    <source>
        <dbReference type="Proteomes" id="UP000604066"/>
    </source>
</evidence>
<sequence length="148" mass="16643">MNTIVFGRVILVKEKEIQYHANVSITQPEDAYRIITENTLIQKEAQEIFGFLALDAKNKVMAIHEVSRGTACNAPVHPREVFKAAILYNSINIIIFHNHPSGDVQPSGEDLNITKRLQEAGDLLGIKVLDHIIIGDRKFISLKAERLM</sequence>
<evidence type="ECO:0000256" key="3">
    <source>
        <dbReference type="ARBA" id="ARBA00022723"/>
    </source>
</evidence>
<dbReference type="Proteomes" id="UP000604066">
    <property type="component" value="Unassembled WGS sequence"/>
</dbReference>
<keyword evidence="9" id="KW-1185">Reference proteome</keyword>
<protein>
    <submittedName>
        <fullName evidence="8">DNA repair protein RadC</fullName>
    </submittedName>
</protein>
<comment type="caution">
    <text evidence="8">The sequence shown here is derived from an EMBL/GenBank/DDBJ whole genome shotgun (WGS) entry which is preliminary data.</text>
</comment>
<keyword evidence="4" id="KW-0378">Hydrolase</keyword>
<keyword evidence="3" id="KW-0479">Metal-binding</keyword>
<evidence type="ECO:0000259" key="7">
    <source>
        <dbReference type="PROSITE" id="PS50249"/>
    </source>
</evidence>
<evidence type="ECO:0000256" key="1">
    <source>
        <dbReference type="ARBA" id="ARBA00010243"/>
    </source>
</evidence>
<dbReference type="PANTHER" id="PTHR30471:SF3">
    <property type="entry name" value="UPF0758 PROTEIN YEES-RELATED"/>
    <property type="match status" value="1"/>
</dbReference>
<gene>
    <name evidence="8" type="ORF">HDG70_000910</name>
</gene>
<reference evidence="8 9" key="1">
    <citation type="submission" date="2020-07" db="EMBL/GenBank/DDBJ databases">
        <title>Genomic Encyclopedia of Type Strains, Phase III (KMG-III): the genomes of soil and plant-associated and newly described type strains.</title>
        <authorList>
            <person name="Whitman W."/>
        </authorList>
    </citation>
    <scope>NUCLEOTIDE SEQUENCE [LARGE SCALE GENOMIC DNA]</scope>
    <source>
        <strain evidence="8 9">DSM 11255</strain>
    </source>
</reference>
<dbReference type="EMBL" id="JACCBS010000001">
    <property type="protein sequence ID" value="NYE57204.1"/>
    <property type="molecule type" value="Genomic_DNA"/>
</dbReference>
<keyword evidence="6" id="KW-0482">Metalloprotease</keyword>
<dbReference type="PANTHER" id="PTHR30471">
    <property type="entry name" value="DNA REPAIR PROTEIN RADC"/>
    <property type="match status" value="1"/>
</dbReference>
<organism evidence="8 9">
    <name type="scientific">Carboxydothermus ferrireducens DSM 11255</name>
    <dbReference type="NCBI Taxonomy" id="1119529"/>
    <lineage>
        <taxon>Bacteria</taxon>
        <taxon>Bacillati</taxon>
        <taxon>Bacillota</taxon>
        <taxon>Clostridia</taxon>
        <taxon>Thermoanaerobacterales</taxon>
        <taxon>Thermoanaerobacteraceae</taxon>
        <taxon>Carboxydothermus</taxon>
    </lineage>
</organism>
<evidence type="ECO:0000256" key="2">
    <source>
        <dbReference type="ARBA" id="ARBA00022670"/>
    </source>
</evidence>
<dbReference type="CDD" id="cd08071">
    <property type="entry name" value="MPN_DUF2466"/>
    <property type="match status" value="1"/>
</dbReference>
<dbReference type="RefSeq" id="WP_028052162.1">
    <property type="nucleotide sequence ID" value="NZ_ATYG01000015.1"/>
</dbReference>
<evidence type="ECO:0000256" key="4">
    <source>
        <dbReference type="ARBA" id="ARBA00022801"/>
    </source>
</evidence>
<feature type="domain" description="MPN" evidence="7">
    <location>
        <begin position="24"/>
        <end position="148"/>
    </location>
</feature>
<dbReference type="InterPro" id="IPR001405">
    <property type="entry name" value="UPF0758"/>
</dbReference>
<dbReference type="SUPFAM" id="SSF102712">
    <property type="entry name" value="JAB1/MPN domain"/>
    <property type="match status" value="1"/>
</dbReference>
<keyword evidence="2" id="KW-0645">Protease</keyword>
<dbReference type="InterPro" id="IPR037518">
    <property type="entry name" value="MPN"/>
</dbReference>
<dbReference type="Pfam" id="PF04002">
    <property type="entry name" value="RadC"/>
    <property type="match status" value="1"/>
</dbReference>
<accession>A0ABX2R8F5</accession>
<evidence type="ECO:0000256" key="6">
    <source>
        <dbReference type="ARBA" id="ARBA00023049"/>
    </source>
</evidence>
<proteinExistence type="inferred from homology"/>
<dbReference type="InterPro" id="IPR020891">
    <property type="entry name" value="UPF0758_CS"/>
</dbReference>
<dbReference type="Gene3D" id="3.40.140.10">
    <property type="entry name" value="Cytidine Deaminase, domain 2"/>
    <property type="match status" value="1"/>
</dbReference>
<dbReference type="PROSITE" id="PS50249">
    <property type="entry name" value="MPN"/>
    <property type="match status" value="1"/>
</dbReference>
<evidence type="ECO:0000313" key="8">
    <source>
        <dbReference type="EMBL" id="NYE57204.1"/>
    </source>
</evidence>
<comment type="similarity">
    <text evidence="1">Belongs to the UPF0758 family.</text>
</comment>
<dbReference type="InterPro" id="IPR025657">
    <property type="entry name" value="RadC_JAB"/>
</dbReference>